<protein>
    <submittedName>
        <fullName evidence="1">Uncharacterized protein</fullName>
    </submittedName>
</protein>
<accession>A0A1I1P6N4</accession>
<dbReference type="STRING" id="1123010.SAMN02745724_03325"/>
<dbReference type="RefSeq" id="WP_091986809.1">
    <property type="nucleotide sequence ID" value="NZ_FOLO01000030.1"/>
</dbReference>
<dbReference type="EMBL" id="FOLO01000030">
    <property type="protein sequence ID" value="SFD05621.1"/>
    <property type="molecule type" value="Genomic_DNA"/>
</dbReference>
<keyword evidence="2" id="KW-1185">Reference proteome</keyword>
<dbReference type="OrthoDB" id="9796370at2"/>
<evidence type="ECO:0000313" key="2">
    <source>
        <dbReference type="Proteomes" id="UP000198862"/>
    </source>
</evidence>
<sequence>MPKNLLNELLTSPKTFVELVCITFKAEGKHPLEENINSNENTAENAWKVLHYGRGTPGIMEGGDVDVAAFNQWVIEAREIGRKLDRETMTDQSIGQWMSNCPEQEEGIWPCYPVCELLEQFDASEIRKAFKAGVYNNRGVITKTYRSGGDLERNLATKYKGFAEKLNNIYPQTANLLNDIAQSYDYEAKMEDDDVRLSDELD</sequence>
<reference evidence="1 2" key="1">
    <citation type="submission" date="2016-10" db="EMBL/GenBank/DDBJ databases">
        <authorList>
            <person name="de Groot N.N."/>
        </authorList>
    </citation>
    <scope>NUCLEOTIDE SEQUENCE [LARGE SCALE GENOMIC DNA]</scope>
    <source>
        <strain evidence="1 2">DSM 6059</strain>
    </source>
</reference>
<gene>
    <name evidence="1" type="ORF">SAMN02745724_03325</name>
</gene>
<name>A0A1I1P6N4_9GAMM</name>
<dbReference type="AlphaFoldDB" id="A0A1I1P6N4"/>
<dbReference type="Proteomes" id="UP000198862">
    <property type="component" value="Unassembled WGS sequence"/>
</dbReference>
<organism evidence="1 2">
    <name type="scientific">Pseudoalteromonas denitrificans DSM 6059</name>
    <dbReference type="NCBI Taxonomy" id="1123010"/>
    <lineage>
        <taxon>Bacteria</taxon>
        <taxon>Pseudomonadati</taxon>
        <taxon>Pseudomonadota</taxon>
        <taxon>Gammaproteobacteria</taxon>
        <taxon>Alteromonadales</taxon>
        <taxon>Pseudoalteromonadaceae</taxon>
        <taxon>Pseudoalteromonas</taxon>
    </lineage>
</organism>
<proteinExistence type="predicted"/>
<evidence type="ECO:0000313" key="1">
    <source>
        <dbReference type="EMBL" id="SFD05621.1"/>
    </source>
</evidence>